<gene>
    <name evidence="1" type="ORF">IEQ34_018934</name>
</gene>
<name>A0AAV7FPT7_DENCH</name>
<protein>
    <submittedName>
        <fullName evidence="1">Uncharacterized protein</fullName>
    </submittedName>
</protein>
<dbReference type="Proteomes" id="UP000775213">
    <property type="component" value="Unassembled WGS sequence"/>
</dbReference>
<sequence>MKDLPSPLHVEEEDIMRILKVPDIGYLLFEVGHMSRYIEEEFLFKVGLSFDAGRSDAKMLKPTYNVLEPLAPTSKVAPKYPARGEDPQVLKKKRSEGIAINTDKALPDSSPAKFHTPEEVLNHQCIERRKAAEKEAALSGSEPSKVIEDFKKSIAFKTIIQDHIQEARDHIYDIEVKALE</sequence>
<accession>A0AAV7FPT7</accession>
<evidence type="ECO:0000313" key="2">
    <source>
        <dbReference type="Proteomes" id="UP000775213"/>
    </source>
</evidence>
<reference evidence="1 2" key="1">
    <citation type="journal article" date="2021" name="Hortic Res">
        <title>Chromosome-scale assembly of the Dendrobium chrysotoxum genome enhances the understanding of orchid evolution.</title>
        <authorList>
            <person name="Zhang Y."/>
            <person name="Zhang G.Q."/>
            <person name="Zhang D."/>
            <person name="Liu X.D."/>
            <person name="Xu X.Y."/>
            <person name="Sun W.H."/>
            <person name="Yu X."/>
            <person name="Zhu X."/>
            <person name="Wang Z.W."/>
            <person name="Zhao X."/>
            <person name="Zhong W.Y."/>
            <person name="Chen H."/>
            <person name="Yin W.L."/>
            <person name="Huang T."/>
            <person name="Niu S.C."/>
            <person name="Liu Z.J."/>
        </authorList>
    </citation>
    <scope>NUCLEOTIDE SEQUENCE [LARGE SCALE GENOMIC DNA]</scope>
    <source>
        <strain evidence="1">Lindl</strain>
    </source>
</reference>
<evidence type="ECO:0000313" key="1">
    <source>
        <dbReference type="EMBL" id="KAH0451635.1"/>
    </source>
</evidence>
<dbReference type="EMBL" id="JAGFBR010000017">
    <property type="protein sequence ID" value="KAH0451635.1"/>
    <property type="molecule type" value="Genomic_DNA"/>
</dbReference>
<comment type="caution">
    <text evidence="1">The sequence shown here is derived from an EMBL/GenBank/DDBJ whole genome shotgun (WGS) entry which is preliminary data.</text>
</comment>
<keyword evidence="2" id="KW-1185">Reference proteome</keyword>
<proteinExistence type="predicted"/>
<dbReference type="AlphaFoldDB" id="A0AAV7FPT7"/>
<organism evidence="1 2">
    <name type="scientific">Dendrobium chrysotoxum</name>
    <name type="common">Orchid</name>
    <dbReference type="NCBI Taxonomy" id="161865"/>
    <lineage>
        <taxon>Eukaryota</taxon>
        <taxon>Viridiplantae</taxon>
        <taxon>Streptophyta</taxon>
        <taxon>Embryophyta</taxon>
        <taxon>Tracheophyta</taxon>
        <taxon>Spermatophyta</taxon>
        <taxon>Magnoliopsida</taxon>
        <taxon>Liliopsida</taxon>
        <taxon>Asparagales</taxon>
        <taxon>Orchidaceae</taxon>
        <taxon>Epidendroideae</taxon>
        <taxon>Malaxideae</taxon>
        <taxon>Dendrobiinae</taxon>
        <taxon>Dendrobium</taxon>
    </lineage>
</organism>